<dbReference type="InterPro" id="IPR012910">
    <property type="entry name" value="Plug_dom"/>
</dbReference>
<evidence type="ECO:0000313" key="5">
    <source>
        <dbReference type="EMBL" id="WEK37466.1"/>
    </source>
</evidence>
<sequence length="1117" mass="121325">MEKGLRWTLRMITRSIPLLTLLCVVTATVSAQNPASGGDASRPVSGRITNEKGDPIADVTVTIKGSQKASVSGADGRYSIIVPNAQTVLTFTHIAYASFERAVGEDRTVNVSLKDNAASLGDVVVVAYGRQKAATVTGSVSAISAKDLTSAPVSNVSNMLVGRASGLSGLQTSGEPGRNGANIFIRGVSTFAGTSNPLVVIDGVEQASERGYDQLNSMDANEIENISVLKDASATAVYGIRGANGVIIVTTRRGRASRPSLSLSANFGITQATNLLHNVNSYQYAIMRNEAINTEASAFGNMAFSNNLFTETDLWKLQNNRDYTPQEVDAMDQLTEAQKTQLKASPALYYGSRDLFAEQFGGTGPQKQLNLNISGGTSKIKYFTSLGYFSQGSILENTSYHGANTKSTFDRYNFRSNFDIDVIKNLSIAVNVMGQFGEVSGPGFGGGSNNPYDLNARYKAIMQYIFDSSPLTAPGLVDGKLVNAYLGVSGTPSNPLGITLGSLKGAQNALFNLLTSGTETLNNTLLSGSATFKYNLGAITKGLSLRGTVNIDDNYVKATAYQPSLPVYQVRRSPVDPNNFEFAGGNIGANVYHADPGHNSTWNKTYYDVGIDYANKFGDHSFSGLVLGKAQRYNVPTADNFFTPSGIMGLLGRITYNYKERYLAEFNAGYNGTEQFIEGRRFGFFPAYSAGWVISNESFFPENEWVSYVKIRGSYGEVGNDQLGTSRRYLYLPNTFNLGQAGYWFGTSDGSVTNPLYSGAAEGNLGNPAVTWERAKKKNIGFEARFFTGRLSLTIDYFKDERDGILTNLSDIIPYAYGVGSSAVPPANVGKTTNQGYELVLGWNDHIGELSYTVGANLNYAKNKIVYRAEAVKAHSWMQQTGYPIGQKYGLQTEGFFNTQDELDNSPYNTFNANKKTLGDVRYKDLDGDGLIDNRDIGPIGYSNLPQYSFNFKTGLSYKGFDLNVLFTGTARGSFNLAGYQFVNSPFYQTAGNVMQWQFDGRWTPEKLSGGEKVLYPRATMNGGAGSNANFLASDLWLISTDYLRLKNVEIGYRFQQLGFLKKAGISSVRLFANGNNLATLKSDLLKYGVDPETTDGGGYAMYPITRAYVFGLNIQF</sequence>
<dbReference type="Pfam" id="PF13715">
    <property type="entry name" value="CarbopepD_reg_2"/>
    <property type="match status" value="1"/>
</dbReference>
<keyword evidence="1" id="KW-0813">Transport</keyword>
<evidence type="ECO:0000256" key="1">
    <source>
        <dbReference type="PROSITE-ProRule" id="PRU01360"/>
    </source>
</evidence>
<dbReference type="InterPro" id="IPR037066">
    <property type="entry name" value="Plug_dom_sf"/>
</dbReference>
<reference evidence="5" key="1">
    <citation type="submission" date="2023-03" db="EMBL/GenBank/DDBJ databases">
        <title>Andean soil-derived lignocellulolytic bacterial consortium as a source of novel taxa and putative plastic-active enzymes.</title>
        <authorList>
            <person name="Diaz-Garcia L."/>
            <person name="Chuvochina M."/>
            <person name="Feuerriegel G."/>
            <person name="Bunk B."/>
            <person name="Sproer C."/>
            <person name="Streit W.R."/>
            <person name="Rodriguez L.M."/>
            <person name="Overmann J."/>
            <person name="Jimenez D.J."/>
        </authorList>
    </citation>
    <scope>NUCLEOTIDE SEQUENCE</scope>
    <source>
        <strain evidence="5">MAG 7</strain>
    </source>
</reference>
<evidence type="ECO:0000256" key="3">
    <source>
        <dbReference type="SAM" id="SignalP"/>
    </source>
</evidence>
<feature type="signal peptide" evidence="3">
    <location>
        <begin position="1"/>
        <end position="31"/>
    </location>
</feature>
<feature type="chain" id="PRO_5042611234" evidence="3">
    <location>
        <begin position="32"/>
        <end position="1117"/>
    </location>
</feature>
<dbReference type="Pfam" id="PF07715">
    <property type="entry name" value="Plug"/>
    <property type="match status" value="1"/>
</dbReference>
<dbReference type="InterPro" id="IPR008969">
    <property type="entry name" value="CarboxyPept-like_regulatory"/>
</dbReference>
<dbReference type="SUPFAM" id="SSF49464">
    <property type="entry name" value="Carboxypeptidase regulatory domain-like"/>
    <property type="match status" value="1"/>
</dbReference>
<organism evidence="5 6">
    <name type="scientific">Candidatus Pseudobacter hemicellulosilyticus</name>
    <dbReference type="NCBI Taxonomy" id="3121375"/>
    <lineage>
        <taxon>Bacteria</taxon>
        <taxon>Pseudomonadati</taxon>
        <taxon>Bacteroidota</taxon>
        <taxon>Chitinophagia</taxon>
        <taxon>Chitinophagales</taxon>
        <taxon>Chitinophagaceae</taxon>
        <taxon>Pseudobacter</taxon>
    </lineage>
</organism>
<keyword evidence="1" id="KW-1134">Transmembrane beta strand</keyword>
<comment type="similarity">
    <text evidence="1">Belongs to the TonB-dependent receptor family.</text>
</comment>
<feature type="region of interest" description="Disordered" evidence="2">
    <location>
        <begin position="32"/>
        <end position="52"/>
    </location>
</feature>
<dbReference type="InterPro" id="IPR039426">
    <property type="entry name" value="TonB-dep_rcpt-like"/>
</dbReference>
<dbReference type="Gene3D" id="2.170.130.10">
    <property type="entry name" value="TonB-dependent receptor, plug domain"/>
    <property type="match status" value="1"/>
</dbReference>
<dbReference type="InterPro" id="IPR023996">
    <property type="entry name" value="TonB-dep_OMP_SusC/RagA"/>
</dbReference>
<proteinExistence type="inferred from homology"/>
<name>A0AAJ5WSL4_9BACT</name>
<dbReference type="Gene3D" id="2.60.40.1120">
    <property type="entry name" value="Carboxypeptidase-like, regulatory domain"/>
    <property type="match status" value="1"/>
</dbReference>
<evidence type="ECO:0000313" key="6">
    <source>
        <dbReference type="Proteomes" id="UP001220610"/>
    </source>
</evidence>
<keyword evidence="3" id="KW-0732">Signal</keyword>
<dbReference type="NCBIfam" id="TIGR04057">
    <property type="entry name" value="SusC_RagA_signa"/>
    <property type="match status" value="1"/>
</dbReference>
<gene>
    <name evidence="5" type="ORF">P0Y53_08125</name>
</gene>
<dbReference type="PROSITE" id="PS52016">
    <property type="entry name" value="TONB_DEPENDENT_REC_3"/>
    <property type="match status" value="1"/>
</dbReference>
<comment type="subcellular location">
    <subcellularLocation>
        <location evidence="1">Cell outer membrane</location>
        <topology evidence="1">Multi-pass membrane protein</topology>
    </subcellularLocation>
</comment>
<keyword evidence="1" id="KW-0812">Transmembrane</keyword>
<keyword evidence="5" id="KW-0675">Receptor</keyword>
<evidence type="ECO:0000256" key="2">
    <source>
        <dbReference type="SAM" id="MobiDB-lite"/>
    </source>
</evidence>
<dbReference type="GO" id="GO:0009279">
    <property type="term" value="C:cell outer membrane"/>
    <property type="evidence" value="ECO:0007669"/>
    <property type="project" value="UniProtKB-SubCell"/>
</dbReference>
<dbReference type="InterPro" id="IPR023997">
    <property type="entry name" value="TonB-dep_OMP_SusC/RagA_CS"/>
</dbReference>
<dbReference type="Proteomes" id="UP001220610">
    <property type="component" value="Chromosome"/>
</dbReference>
<dbReference type="NCBIfam" id="TIGR04056">
    <property type="entry name" value="OMP_RagA_SusC"/>
    <property type="match status" value="1"/>
</dbReference>
<dbReference type="AlphaFoldDB" id="A0AAJ5WSL4"/>
<keyword evidence="1" id="KW-0998">Cell outer membrane</keyword>
<feature type="domain" description="TonB-dependent receptor plug" evidence="4">
    <location>
        <begin position="134"/>
        <end position="246"/>
    </location>
</feature>
<dbReference type="FunFam" id="2.170.130.10:FF:000003">
    <property type="entry name" value="SusC/RagA family TonB-linked outer membrane protein"/>
    <property type="match status" value="1"/>
</dbReference>
<keyword evidence="1" id="KW-0472">Membrane</keyword>
<accession>A0AAJ5WSL4</accession>
<evidence type="ECO:0000259" key="4">
    <source>
        <dbReference type="Pfam" id="PF07715"/>
    </source>
</evidence>
<dbReference type="SUPFAM" id="SSF56935">
    <property type="entry name" value="Porins"/>
    <property type="match status" value="1"/>
</dbReference>
<protein>
    <submittedName>
        <fullName evidence="5">TonB-dependent receptor</fullName>
    </submittedName>
</protein>
<dbReference type="EMBL" id="CP119311">
    <property type="protein sequence ID" value="WEK37466.1"/>
    <property type="molecule type" value="Genomic_DNA"/>
</dbReference>